<feature type="domain" description="Methyltransferase FkbM" evidence="1">
    <location>
        <begin position="59"/>
        <end position="191"/>
    </location>
</feature>
<dbReference type="PANTHER" id="PTHR36973:SF4">
    <property type="entry name" value="NODULATION PROTEIN"/>
    <property type="match status" value="1"/>
</dbReference>
<dbReference type="PANTHER" id="PTHR36973">
    <property type="entry name" value="SLL1456 PROTEIN-RELATED"/>
    <property type="match status" value="1"/>
</dbReference>
<dbReference type="EMBL" id="FPCJ01000001">
    <property type="protein sequence ID" value="SFV27487.1"/>
    <property type="molecule type" value="Genomic_DNA"/>
</dbReference>
<name>A0A1I7MYK2_9BACT</name>
<evidence type="ECO:0000313" key="2">
    <source>
        <dbReference type="EMBL" id="SFV27487.1"/>
    </source>
</evidence>
<dbReference type="SUPFAM" id="SSF53335">
    <property type="entry name" value="S-adenosyl-L-methionine-dependent methyltransferases"/>
    <property type="match status" value="1"/>
</dbReference>
<keyword evidence="3" id="KW-1185">Reference proteome</keyword>
<keyword evidence="2" id="KW-0808">Transferase</keyword>
<dbReference type="RefSeq" id="WP_092456267.1">
    <property type="nucleotide sequence ID" value="NZ_FPCJ01000001.1"/>
</dbReference>
<gene>
    <name evidence="2" type="ORF">SAMN05660895_0123</name>
</gene>
<evidence type="ECO:0000313" key="3">
    <source>
        <dbReference type="Proteomes" id="UP000199537"/>
    </source>
</evidence>
<dbReference type="GO" id="GO:0008171">
    <property type="term" value="F:O-methyltransferase activity"/>
    <property type="evidence" value="ECO:0007669"/>
    <property type="project" value="TreeGrafter"/>
</dbReference>
<evidence type="ECO:0000259" key="1">
    <source>
        <dbReference type="Pfam" id="PF05050"/>
    </source>
</evidence>
<sequence length="316" mass="37297">MKIIHKALKRKEFQDKPPVLIDIGASGSIHSRWKKIAPYSICLTFDPDARDYNYFKREQKHYKQLHTLRCGVGNQDRPERTFYLTRSPYCSSFLKPSIEKLKPYSFSEKFIVEHEVKYEMRSIKSILSELNISYIDWFKSDSQGMDLQIFKSSGEEIIEKVIAAEFEPGIMDAYEGEDKLHEVLSFMEKKHFFLSELNVKGPIRIPHEYLQEITHISFLRKLIEASHKKIAGWGEMLYLNTFETDALENTRDYILGIVIAMLNHEYGFALELARKAKKEFKDDILNEFEYLSVLKIKNTILRLKFMESVWNKFLHK</sequence>
<organism evidence="2 3">
    <name type="scientific">Thermoflavifilum thermophilum</name>
    <dbReference type="NCBI Taxonomy" id="1393122"/>
    <lineage>
        <taxon>Bacteria</taxon>
        <taxon>Pseudomonadati</taxon>
        <taxon>Bacteroidota</taxon>
        <taxon>Chitinophagia</taxon>
        <taxon>Chitinophagales</taxon>
        <taxon>Chitinophagaceae</taxon>
        <taxon>Thermoflavifilum</taxon>
    </lineage>
</organism>
<dbReference type="Pfam" id="PF05050">
    <property type="entry name" value="Methyltransf_21"/>
    <property type="match status" value="1"/>
</dbReference>
<proteinExistence type="predicted"/>
<reference evidence="3" key="1">
    <citation type="submission" date="2016-10" db="EMBL/GenBank/DDBJ databases">
        <authorList>
            <person name="Varghese N."/>
            <person name="Submissions S."/>
        </authorList>
    </citation>
    <scope>NUCLEOTIDE SEQUENCE [LARGE SCALE GENOMIC DNA]</scope>
    <source>
        <strain evidence="3">DSM 14807</strain>
    </source>
</reference>
<dbReference type="Proteomes" id="UP000199537">
    <property type="component" value="Unassembled WGS sequence"/>
</dbReference>
<dbReference type="OrthoDB" id="923455at2"/>
<dbReference type="InterPro" id="IPR029063">
    <property type="entry name" value="SAM-dependent_MTases_sf"/>
</dbReference>
<dbReference type="InterPro" id="IPR006342">
    <property type="entry name" value="FkbM_mtfrase"/>
</dbReference>
<dbReference type="STRING" id="1393122.SAMN05660895_0123"/>
<keyword evidence="2" id="KW-0489">Methyltransferase</keyword>
<dbReference type="GO" id="GO:0032259">
    <property type="term" value="P:methylation"/>
    <property type="evidence" value="ECO:0007669"/>
    <property type="project" value="UniProtKB-KW"/>
</dbReference>
<accession>A0A1I7MYK2</accession>
<dbReference type="AlphaFoldDB" id="A0A1I7MYK2"/>
<dbReference type="InterPro" id="IPR053188">
    <property type="entry name" value="FkbM_Methyltransferase"/>
</dbReference>
<dbReference type="Gene3D" id="3.40.50.150">
    <property type="entry name" value="Vaccinia Virus protein VP39"/>
    <property type="match status" value="1"/>
</dbReference>
<protein>
    <submittedName>
        <fullName evidence="2">Methyltransferase, FkbM family</fullName>
    </submittedName>
</protein>